<evidence type="ECO:0000313" key="1">
    <source>
        <dbReference type="EMBL" id="KAL1124029.1"/>
    </source>
</evidence>
<dbReference type="Proteomes" id="UP001558652">
    <property type="component" value="Unassembled WGS sequence"/>
</dbReference>
<protein>
    <submittedName>
        <fullName evidence="1">Uncharacterized protein</fullName>
    </submittedName>
</protein>
<dbReference type="EMBL" id="JBFDAA010000011">
    <property type="protein sequence ID" value="KAL1124029.1"/>
    <property type="molecule type" value="Genomic_DNA"/>
</dbReference>
<evidence type="ECO:0000313" key="2">
    <source>
        <dbReference type="Proteomes" id="UP001558652"/>
    </source>
</evidence>
<gene>
    <name evidence="1" type="ORF">AAG570_001799</name>
</gene>
<sequence length="153" mass="17142">MFCKNKKWETTEIAEMCGKSQAAFSPGLDDRGPPISWSRHYLAIKTSTPPLLQAYPRPASRHLIPRGLCHRVPEGRTKTEEAAAAFCSPGFRRPGDPEVGVHLTSRPVSVDGMVDYRRGLQDIRIFSGNRPLMMESKLPNVFNRGDERDQCTS</sequence>
<organism evidence="1 2">
    <name type="scientific">Ranatra chinensis</name>
    <dbReference type="NCBI Taxonomy" id="642074"/>
    <lineage>
        <taxon>Eukaryota</taxon>
        <taxon>Metazoa</taxon>
        <taxon>Ecdysozoa</taxon>
        <taxon>Arthropoda</taxon>
        <taxon>Hexapoda</taxon>
        <taxon>Insecta</taxon>
        <taxon>Pterygota</taxon>
        <taxon>Neoptera</taxon>
        <taxon>Paraneoptera</taxon>
        <taxon>Hemiptera</taxon>
        <taxon>Heteroptera</taxon>
        <taxon>Panheteroptera</taxon>
        <taxon>Nepomorpha</taxon>
        <taxon>Nepidae</taxon>
        <taxon>Ranatrinae</taxon>
        <taxon>Ranatra</taxon>
    </lineage>
</organism>
<accession>A0ABD0YAE7</accession>
<proteinExistence type="predicted"/>
<reference evidence="1 2" key="1">
    <citation type="submission" date="2024-07" db="EMBL/GenBank/DDBJ databases">
        <title>Chromosome-level genome assembly of the water stick insect Ranatra chinensis (Heteroptera: Nepidae).</title>
        <authorList>
            <person name="Liu X."/>
        </authorList>
    </citation>
    <scope>NUCLEOTIDE SEQUENCE [LARGE SCALE GENOMIC DNA]</scope>
    <source>
        <strain evidence="1">Cailab_2021Rc</strain>
        <tissue evidence="1">Muscle</tissue>
    </source>
</reference>
<comment type="caution">
    <text evidence="1">The sequence shown here is derived from an EMBL/GenBank/DDBJ whole genome shotgun (WGS) entry which is preliminary data.</text>
</comment>
<name>A0ABD0YAE7_9HEMI</name>
<dbReference type="AlphaFoldDB" id="A0ABD0YAE7"/>
<keyword evidence="2" id="KW-1185">Reference proteome</keyword>